<keyword evidence="2" id="KW-1185">Reference proteome</keyword>
<organism evidence="1 2">
    <name type="scientific">Paenibacillus lutrae</name>
    <dbReference type="NCBI Taxonomy" id="2078573"/>
    <lineage>
        <taxon>Bacteria</taxon>
        <taxon>Bacillati</taxon>
        <taxon>Bacillota</taxon>
        <taxon>Bacilli</taxon>
        <taxon>Bacillales</taxon>
        <taxon>Paenibacillaceae</taxon>
        <taxon>Paenibacillus</taxon>
    </lineage>
</organism>
<dbReference type="PANTHER" id="PTHR38442:SF1">
    <property type="entry name" value="INNER MEMBRANE PROTEIN"/>
    <property type="match status" value="1"/>
</dbReference>
<evidence type="ECO:0000313" key="2">
    <source>
        <dbReference type="Proteomes" id="UP000490800"/>
    </source>
</evidence>
<dbReference type="RefSeq" id="WP_157338110.1">
    <property type="nucleotide sequence ID" value="NZ_RHLK01000014.1"/>
</dbReference>
<gene>
    <name evidence="1" type="ORF">EDM21_19470</name>
</gene>
<reference evidence="1 2" key="1">
    <citation type="journal article" date="2019" name="Microorganisms">
        <title>Paenibacillus lutrae sp. nov., A Chitinolytic Species Isolated from A River Otter in Castril Natural Park, Granada, Spain.</title>
        <authorList>
            <person name="Rodriguez M."/>
            <person name="Reina J.C."/>
            <person name="Bejar V."/>
            <person name="Llamas I."/>
        </authorList>
    </citation>
    <scope>NUCLEOTIDE SEQUENCE [LARGE SCALE GENOMIC DNA]</scope>
    <source>
        <strain evidence="1 2">N10</strain>
    </source>
</reference>
<dbReference type="PANTHER" id="PTHR38442">
    <property type="entry name" value="INNER MEMBRANE PROTEIN-RELATED"/>
    <property type="match status" value="1"/>
</dbReference>
<dbReference type="InterPro" id="IPR007383">
    <property type="entry name" value="DUF445"/>
</dbReference>
<comment type="caution">
    <text evidence="1">The sequence shown here is derived from an EMBL/GenBank/DDBJ whole genome shotgun (WGS) entry which is preliminary data.</text>
</comment>
<dbReference type="AlphaFoldDB" id="A0A7X3FL26"/>
<dbReference type="GO" id="GO:0005886">
    <property type="term" value="C:plasma membrane"/>
    <property type="evidence" value="ECO:0007669"/>
    <property type="project" value="TreeGrafter"/>
</dbReference>
<dbReference type="OrthoDB" id="9769590at2"/>
<evidence type="ECO:0000313" key="1">
    <source>
        <dbReference type="EMBL" id="MVP01678.1"/>
    </source>
</evidence>
<sequence>MSPQSADNKPRETKHIATISLGVMGAGFLATLPFAPHTAGAFLQSGFEAGLVGGLADWFAVTALFRHPLGIPIPHTALLPNNRAQLTNAVVNAVEENLLGKESIALRIGQMRLVEMMLAKAEEALQSEGAREAVGNACRYALERLPVEKTAAFAAQQVRRAAGEINPEAAIALVVDQVLTHGYEEPAFDFLIDRAERWAVRADTRHMLGEIAEGVIQGIEMNGLMQFAKNAFLGFMSGERLGALLQNALLDNLAAMRLNGHRNREALLGMIRQELTNMKENERLHAGIAAFVRELPDKLQLEERLEKLISGWRDRLLLELQDGRLLDDTIMPLLEEGIRKLRSDEATIHKLEEWLKMQITEFVERNHSKIGALVRENVDKMDNAMLTEFIENKVGKDLQWIRVNGAVCGFVIGLGLEGIRMLFG</sequence>
<dbReference type="Proteomes" id="UP000490800">
    <property type="component" value="Unassembled WGS sequence"/>
</dbReference>
<proteinExistence type="predicted"/>
<dbReference type="Pfam" id="PF04286">
    <property type="entry name" value="DUF445"/>
    <property type="match status" value="1"/>
</dbReference>
<name>A0A7X3FL26_9BACL</name>
<dbReference type="EMBL" id="RHLK01000014">
    <property type="protein sequence ID" value="MVP01678.1"/>
    <property type="molecule type" value="Genomic_DNA"/>
</dbReference>
<accession>A0A7X3FL26</accession>
<protein>
    <submittedName>
        <fullName evidence="1">DUF445 family protein</fullName>
    </submittedName>
</protein>